<proteinExistence type="predicted"/>
<evidence type="ECO:0000313" key="2">
    <source>
        <dbReference type="EMBL" id="MBP2181132.1"/>
    </source>
</evidence>
<keyword evidence="1" id="KW-1133">Transmembrane helix</keyword>
<dbReference type="EMBL" id="JAGGMS010000001">
    <property type="protein sequence ID" value="MBP2181132.1"/>
    <property type="molecule type" value="Genomic_DNA"/>
</dbReference>
<evidence type="ECO:0000256" key="1">
    <source>
        <dbReference type="SAM" id="Phobius"/>
    </source>
</evidence>
<reference evidence="2 3" key="1">
    <citation type="submission" date="2021-03" db="EMBL/GenBank/DDBJ databases">
        <title>Sequencing the genomes of 1000 actinobacteria strains.</title>
        <authorList>
            <person name="Klenk H.-P."/>
        </authorList>
    </citation>
    <scope>NUCLEOTIDE SEQUENCE [LARGE SCALE GENOMIC DNA]</scope>
    <source>
        <strain evidence="2 3">DSM 45510</strain>
    </source>
</reference>
<dbReference type="RefSeq" id="WP_209664592.1">
    <property type="nucleotide sequence ID" value="NZ_JAGGMS010000001.1"/>
</dbReference>
<accession>A0ABS4PNY8</accession>
<evidence type="ECO:0008006" key="4">
    <source>
        <dbReference type="Google" id="ProtNLM"/>
    </source>
</evidence>
<keyword evidence="1" id="KW-0472">Membrane</keyword>
<evidence type="ECO:0000313" key="3">
    <source>
        <dbReference type="Proteomes" id="UP000741013"/>
    </source>
</evidence>
<keyword evidence="1" id="KW-0812">Transmembrane</keyword>
<dbReference type="Proteomes" id="UP000741013">
    <property type="component" value="Unassembled WGS sequence"/>
</dbReference>
<feature type="transmembrane region" description="Helical" evidence="1">
    <location>
        <begin position="6"/>
        <end position="29"/>
    </location>
</feature>
<name>A0ABS4PNY8_9PSEU</name>
<keyword evidence="3" id="KW-1185">Reference proteome</keyword>
<protein>
    <recommendedName>
        <fullName evidence="4">DUF2993 domain-containing protein</fullName>
    </recommendedName>
</protein>
<organism evidence="2 3">
    <name type="scientific">Amycolatopsis magusensis</name>
    <dbReference type="NCBI Taxonomy" id="882444"/>
    <lineage>
        <taxon>Bacteria</taxon>
        <taxon>Bacillati</taxon>
        <taxon>Actinomycetota</taxon>
        <taxon>Actinomycetes</taxon>
        <taxon>Pseudonocardiales</taxon>
        <taxon>Pseudonocardiaceae</taxon>
        <taxon>Amycolatopsis</taxon>
    </lineage>
</organism>
<comment type="caution">
    <text evidence="2">The sequence shown here is derived from an EMBL/GenBank/DDBJ whole genome shotgun (WGS) entry which is preliminary data.</text>
</comment>
<gene>
    <name evidence="2" type="ORF">JOM49_002658</name>
</gene>
<sequence>MDGGNLFGELAGLAAALVPGTALTPAAILRTAAERMTGRRLTVRVDGHDVRFTVTALDYEADTLRLAAGRLGDVRLVADDVSWPDFPLRRVTVLGKDVRVRSLPVITATPASVELEVRVAAEVVTGRLAELRPDFVIELADGYARVRWAKVPGLGHLDVEPTLTEDAVVLVPRGLRVAGLRLPPRIDPISVALPEFPEGLRLTGIEPHPDELVLRLNAAQWPERLSRVPLLDLLGWVLRPSG</sequence>